<feature type="transmembrane region" description="Helical" evidence="7">
    <location>
        <begin position="223"/>
        <end position="240"/>
    </location>
</feature>
<feature type="transmembrane region" description="Helical" evidence="7">
    <location>
        <begin position="50"/>
        <end position="72"/>
    </location>
</feature>
<feature type="transmembrane region" description="Helical" evidence="7">
    <location>
        <begin position="374"/>
        <end position="396"/>
    </location>
</feature>
<evidence type="ECO:0000256" key="1">
    <source>
        <dbReference type="ARBA" id="ARBA00004651"/>
    </source>
</evidence>
<dbReference type="OrthoDB" id="9775268at2"/>
<evidence type="ECO:0000256" key="2">
    <source>
        <dbReference type="ARBA" id="ARBA00022448"/>
    </source>
</evidence>
<keyword evidence="5 7" id="KW-1133">Transmembrane helix</keyword>
<evidence type="ECO:0000256" key="4">
    <source>
        <dbReference type="ARBA" id="ARBA00022692"/>
    </source>
</evidence>
<dbReference type="Proteomes" id="UP000278886">
    <property type="component" value="Chromosome"/>
</dbReference>
<dbReference type="GO" id="GO:0022857">
    <property type="term" value="F:transmembrane transporter activity"/>
    <property type="evidence" value="ECO:0007669"/>
    <property type="project" value="InterPro"/>
</dbReference>
<dbReference type="Gene3D" id="1.20.1250.20">
    <property type="entry name" value="MFS general substrate transporter like domains"/>
    <property type="match status" value="1"/>
</dbReference>
<keyword evidence="3" id="KW-1003">Cell membrane</keyword>
<accession>A0A387B8A4</accession>
<comment type="subcellular location">
    <subcellularLocation>
        <location evidence="1">Cell membrane</location>
        <topology evidence="1">Multi-pass membrane protein</topology>
    </subcellularLocation>
</comment>
<dbReference type="PROSITE" id="PS50850">
    <property type="entry name" value="MFS"/>
    <property type="match status" value="1"/>
</dbReference>
<proteinExistence type="predicted"/>
<dbReference type="KEGG" id="lyd:D7I47_06710"/>
<protein>
    <submittedName>
        <fullName evidence="9">MFS transporter</fullName>
    </submittedName>
</protein>
<keyword evidence="10" id="KW-1185">Reference proteome</keyword>
<dbReference type="GO" id="GO:0005886">
    <property type="term" value="C:plasma membrane"/>
    <property type="evidence" value="ECO:0007669"/>
    <property type="project" value="UniProtKB-SubCell"/>
</dbReference>
<feature type="transmembrane region" description="Helical" evidence="7">
    <location>
        <begin position="285"/>
        <end position="305"/>
    </location>
</feature>
<dbReference type="PANTHER" id="PTHR23513:SF11">
    <property type="entry name" value="STAPHYLOFERRIN A TRANSPORTER"/>
    <property type="match status" value="1"/>
</dbReference>
<name>A0A387B8A4_9MICO</name>
<dbReference type="RefSeq" id="WP_120762326.1">
    <property type="nucleotide sequence ID" value="NZ_CP032630.1"/>
</dbReference>
<evidence type="ECO:0000256" key="5">
    <source>
        <dbReference type="ARBA" id="ARBA00022989"/>
    </source>
</evidence>
<keyword evidence="2" id="KW-0813">Transport</keyword>
<dbReference type="InterPro" id="IPR020846">
    <property type="entry name" value="MFS_dom"/>
</dbReference>
<evidence type="ECO:0000259" key="8">
    <source>
        <dbReference type="PROSITE" id="PS50850"/>
    </source>
</evidence>
<dbReference type="EMBL" id="CP032630">
    <property type="protein sequence ID" value="AYF97978.1"/>
    <property type="molecule type" value="Genomic_DNA"/>
</dbReference>
<dbReference type="PANTHER" id="PTHR23513">
    <property type="entry name" value="INTEGRAL MEMBRANE EFFLUX PROTEIN-RELATED"/>
    <property type="match status" value="1"/>
</dbReference>
<gene>
    <name evidence="9" type="ORF">D7I47_06710</name>
</gene>
<dbReference type="CDD" id="cd06173">
    <property type="entry name" value="MFS_MefA_like"/>
    <property type="match status" value="1"/>
</dbReference>
<dbReference type="Pfam" id="PF05977">
    <property type="entry name" value="MFS_3"/>
    <property type="match status" value="1"/>
</dbReference>
<keyword evidence="4 7" id="KW-0812">Transmembrane</keyword>
<evidence type="ECO:0000256" key="7">
    <source>
        <dbReference type="SAM" id="Phobius"/>
    </source>
</evidence>
<feature type="transmembrane region" description="Helical" evidence="7">
    <location>
        <begin position="311"/>
        <end position="333"/>
    </location>
</feature>
<evidence type="ECO:0000313" key="9">
    <source>
        <dbReference type="EMBL" id="AYF97978.1"/>
    </source>
</evidence>
<evidence type="ECO:0000313" key="10">
    <source>
        <dbReference type="Proteomes" id="UP000278886"/>
    </source>
</evidence>
<organism evidence="9 10">
    <name type="scientific">Protaetiibacter intestinalis</name>
    <dbReference type="NCBI Taxonomy" id="2419774"/>
    <lineage>
        <taxon>Bacteria</taxon>
        <taxon>Bacillati</taxon>
        <taxon>Actinomycetota</taxon>
        <taxon>Actinomycetes</taxon>
        <taxon>Micrococcales</taxon>
        <taxon>Microbacteriaceae</taxon>
        <taxon>Protaetiibacter</taxon>
    </lineage>
</organism>
<feature type="domain" description="Major facilitator superfamily (MFS) profile" evidence="8">
    <location>
        <begin position="1"/>
        <end position="399"/>
    </location>
</feature>
<feature type="transmembrane region" description="Helical" evidence="7">
    <location>
        <begin position="260"/>
        <end position="278"/>
    </location>
</feature>
<dbReference type="InterPro" id="IPR010290">
    <property type="entry name" value="TM_effector"/>
</dbReference>
<sequence>MSQMFRSFATRNYRIWFAGALVSNTGTWMQRIAQDWLVLAELTDDDAIAVGVVMALQFGPQLVLLPITGWVADRFDRRRVLAVTQGAMLLLGVGLGVLTLTGVVQLWMVFAFALGLGVAAAFDAPTRQAFVGELVDDRTLANAVALNAASFNGARLIGPAVAGVLVAAVGSGWVFLINAATFLAVLGSLWALRPAEFTPFTRKAKGRGQLRAGFRYVRRRPDILLVFAMVFLTGTLGYNFPIYTSTMARVEFGEGPQEFGWLSSALAVGSVAGALIAARRERPRLRTVTLASLGFGLSLAGAALAPEPWSFAALLVVVGFTGITMMNTANAYVQTTTAPSMRGRVMAIYLAIFMGGTPIGAPLVGAVADAAGPRWAIAVGAASGFVAAAIAAGFYLRTREVRVRWNRGGRWPLRLSSATAADRDTATQEIAIVEVETQR</sequence>
<keyword evidence="6 7" id="KW-0472">Membrane</keyword>
<feature type="transmembrane region" description="Helical" evidence="7">
    <location>
        <begin position="345"/>
        <end position="368"/>
    </location>
</feature>
<dbReference type="InterPro" id="IPR036259">
    <property type="entry name" value="MFS_trans_sf"/>
</dbReference>
<evidence type="ECO:0000256" key="6">
    <source>
        <dbReference type="ARBA" id="ARBA00023136"/>
    </source>
</evidence>
<feature type="transmembrane region" description="Helical" evidence="7">
    <location>
        <begin position="173"/>
        <end position="192"/>
    </location>
</feature>
<dbReference type="SUPFAM" id="SSF103473">
    <property type="entry name" value="MFS general substrate transporter"/>
    <property type="match status" value="1"/>
</dbReference>
<reference evidence="10" key="1">
    <citation type="submission" date="2018-09" db="EMBL/GenBank/DDBJ databases">
        <title>Genome sequencing of strain 2DFWR-13.</title>
        <authorList>
            <person name="Heo J."/>
            <person name="Kim S.-J."/>
            <person name="Kwon S.-W."/>
        </authorList>
    </citation>
    <scope>NUCLEOTIDE SEQUENCE [LARGE SCALE GENOMIC DNA]</scope>
    <source>
        <strain evidence="10">2DFWR-13</strain>
    </source>
</reference>
<evidence type="ECO:0000256" key="3">
    <source>
        <dbReference type="ARBA" id="ARBA00022475"/>
    </source>
</evidence>
<dbReference type="AlphaFoldDB" id="A0A387B8A4"/>